<proteinExistence type="predicted"/>
<name>A0A8C0FRP1_BUBBB</name>
<organism evidence="1 2">
    <name type="scientific">Bubo bubo</name>
    <name type="common">Eurasian eagle-owl</name>
    <name type="synonym">Strix bubo</name>
    <dbReference type="NCBI Taxonomy" id="30461"/>
    <lineage>
        <taxon>Eukaryota</taxon>
        <taxon>Metazoa</taxon>
        <taxon>Chordata</taxon>
        <taxon>Craniata</taxon>
        <taxon>Vertebrata</taxon>
        <taxon>Euteleostomi</taxon>
        <taxon>Archelosauria</taxon>
        <taxon>Archosauria</taxon>
        <taxon>Dinosauria</taxon>
        <taxon>Saurischia</taxon>
        <taxon>Theropoda</taxon>
        <taxon>Coelurosauria</taxon>
        <taxon>Aves</taxon>
        <taxon>Neognathae</taxon>
        <taxon>Neoaves</taxon>
        <taxon>Telluraves</taxon>
        <taxon>Strigiformes</taxon>
        <taxon>Strigidae</taxon>
        <taxon>Bubo</taxon>
    </lineage>
</organism>
<dbReference type="Proteomes" id="UP000694567">
    <property type="component" value="Unplaced"/>
</dbReference>
<reference evidence="1" key="1">
    <citation type="submission" date="2025-08" db="UniProtKB">
        <authorList>
            <consortium name="Ensembl"/>
        </authorList>
    </citation>
    <scope>IDENTIFICATION</scope>
</reference>
<evidence type="ECO:0000313" key="2">
    <source>
        <dbReference type="Proteomes" id="UP000694567"/>
    </source>
</evidence>
<evidence type="ECO:0000313" key="1">
    <source>
        <dbReference type="Ensembl" id="ENSBOBP00000022461.1"/>
    </source>
</evidence>
<accession>A0A8C0FRP1</accession>
<keyword evidence="2" id="KW-1185">Reference proteome</keyword>
<dbReference type="Ensembl" id="ENSBOBT00000022968.1">
    <property type="protein sequence ID" value="ENSBOBP00000022461.1"/>
    <property type="gene ID" value="ENSBOBG00000013531.1"/>
</dbReference>
<reference evidence="1" key="2">
    <citation type="submission" date="2025-09" db="UniProtKB">
        <authorList>
            <consortium name="Ensembl"/>
        </authorList>
    </citation>
    <scope>IDENTIFICATION</scope>
</reference>
<sequence>VTARLNLERKETVGAEAVGVHRVGTHVRILGALQREAGTEHGRLGHLQHVLLPGEGGRVVIDVQHLHLDAVELQWALDEELQVEQAGPPRLAHLLPVNPLVHEEDPVLQVHLQVLPDAALRLPNPPAAAPAVPVLTFTRWLSPSRLDYISLHTVFLVMRSF</sequence>
<protein>
    <submittedName>
        <fullName evidence="1">Uncharacterized protein</fullName>
    </submittedName>
</protein>
<dbReference type="AlphaFoldDB" id="A0A8C0FRP1"/>